<evidence type="ECO:0000256" key="1">
    <source>
        <dbReference type="SAM" id="MobiDB-lite"/>
    </source>
</evidence>
<gene>
    <name evidence="2" type="ORF">HaLaN_02854</name>
</gene>
<dbReference type="Proteomes" id="UP000485058">
    <property type="component" value="Unassembled WGS sequence"/>
</dbReference>
<feature type="compositionally biased region" description="Basic and acidic residues" evidence="1">
    <location>
        <begin position="278"/>
        <end position="287"/>
    </location>
</feature>
<reference evidence="2 3" key="1">
    <citation type="submission" date="2020-02" db="EMBL/GenBank/DDBJ databases">
        <title>Draft genome sequence of Haematococcus lacustris strain NIES-144.</title>
        <authorList>
            <person name="Morimoto D."/>
            <person name="Nakagawa S."/>
            <person name="Yoshida T."/>
            <person name="Sawayama S."/>
        </authorList>
    </citation>
    <scope>NUCLEOTIDE SEQUENCE [LARGE SCALE GENOMIC DNA]</scope>
    <source>
        <strain evidence="2 3">NIES-144</strain>
    </source>
</reference>
<sequence length="287" mass="29617">MLASSQSKAGPGSFRASRNIQCCPSRAPLAGGRICRAAAGNETEAASVGPATLMRRMGTVALSLFMPYKQLPPEGRMIDKLEEECDPYERNCRTLTYVYETQCMSCSGTGWSRGRHNPRRSRARGSLHVCLKCHGVGHVRHVSGLHPSELHDGSPSAAAMASPLAVLRKVPADAEHGSRVAAAPMKRHLHIEQEPAASVPANGSGNASSSGTGQAVRSAVVSTAAAAGDASTSSGTAGSRLQSAGQGGTSTEGAGPAPLNNILDTRSLPRPHGVKAATAEKVKVGKP</sequence>
<keyword evidence="3" id="KW-1185">Reference proteome</keyword>
<accession>A0A699YMA3</accession>
<comment type="caution">
    <text evidence="2">The sequence shown here is derived from an EMBL/GenBank/DDBJ whole genome shotgun (WGS) entry which is preliminary data.</text>
</comment>
<evidence type="ECO:0000313" key="2">
    <source>
        <dbReference type="EMBL" id="GFH07964.1"/>
    </source>
</evidence>
<proteinExistence type="predicted"/>
<feature type="compositionally biased region" description="Low complexity" evidence="1">
    <location>
        <begin position="228"/>
        <end position="239"/>
    </location>
</feature>
<dbReference type="AlphaFoldDB" id="A0A699YMA3"/>
<protein>
    <submittedName>
        <fullName evidence="2">Uncharacterized protein</fullName>
    </submittedName>
</protein>
<name>A0A699YMA3_HAELA</name>
<feature type="region of interest" description="Disordered" evidence="1">
    <location>
        <begin position="228"/>
        <end position="287"/>
    </location>
</feature>
<organism evidence="2 3">
    <name type="scientific">Haematococcus lacustris</name>
    <name type="common">Green alga</name>
    <name type="synonym">Haematococcus pluvialis</name>
    <dbReference type="NCBI Taxonomy" id="44745"/>
    <lineage>
        <taxon>Eukaryota</taxon>
        <taxon>Viridiplantae</taxon>
        <taxon>Chlorophyta</taxon>
        <taxon>core chlorophytes</taxon>
        <taxon>Chlorophyceae</taxon>
        <taxon>CS clade</taxon>
        <taxon>Chlamydomonadales</taxon>
        <taxon>Haematococcaceae</taxon>
        <taxon>Haematococcus</taxon>
    </lineage>
</organism>
<evidence type="ECO:0000313" key="3">
    <source>
        <dbReference type="Proteomes" id="UP000485058"/>
    </source>
</evidence>
<dbReference type="EMBL" id="BLLF01000128">
    <property type="protein sequence ID" value="GFH07964.1"/>
    <property type="molecule type" value="Genomic_DNA"/>
</dbReference>